<feature type="domain" description="Methyltransferase small" evidence="6">
    <location>
        <begin position="162"/>
        <end position="324"/>
    </location>
</feature>
<dbReference type="AlphaFoldDB" id="A0AA48HVC1"/>
<gene>
    <name evidence="7" type="ORF">MACH21_29480</name>
</gene>
<evidence type="ECO:0000313" key="8">
    <source>
        <dbReference type="Proteomes" id="UP001337723"/>
    </source>
</evidence>
<evidence type="ECO:0000256" key="1">
    <source>
        <dbReference type="ARBA" id="ARBA00022490"/>
    </source>
</evidence>
<sequence>MTPDRWILALEAGEIALPPGPVVVLRARGDGDFAALGDVTCVQGFAPDHDMLSARSLRVMPDLPEGEAFSTALVQIVKARAGTMASIAEALMVLRPGGLLMVDGQKEEGIETILKTLRAVLDIGGVLSKAHGKLIWLTRPDTLPEAVMGWMPEPTETEEGYVTVPGGFSAEGPDRGSELLVALVPPLSGRVADLGAGWGYVAGEILSEQDQITAMDLIEADHAMLEAAAANIDDPRARFHWADVTRFQPEGLYDAILANPPFHTGRRADPALGRAFIAAAARMLSPRGRFFMVANRHLPYEDALKAAFGTGRLLGELEGYKIYEAAKPKR</sequence>
<keyword evidence="4" id="KW-0808">Transferase</keyword>
<dbReference type="InterPro" id="IPR002052">
    <property type="entry name" value="DNA_methylase_N6_adenine_CS"/>
</dbReference>
<dbReference type="SUPFAM" id="SSF53335">
    <property type="entry name" value="S-adenosyl-L-methionine-dependent methyltransferases"/>
    <property type="match status" value="1"/>
</dbReference>
<dbReference type="GO" id="GO:0008170">
    <property type="term" value="F:N-methyltransferase activity"/>
    <property type="evidence" value="ECO:0007669"/>
    <property type="project" value="UniProtKB-ARBA"/>
</dbReference>
<keyword evidence="3" id="KW-0489">Methyltransferase</keyword>
<evidence type="ECO:0000256" key="4">
    <source>
        <dbReference type="ARBA" id="ARBA00022679"/>
    </source>
</evidence>
<evidence type="ECO:0000259" key="6">
    <source>
        <dbReference type="Pfam" id="PF05175"/>
    </source>
</evidence>
<dbReference type="RefSeq" id="WP_338272804.1">
    <property type="nucleotide sequence ID" value="NZ_AP027266.1"/>
</dbReference>
<keyword evidence="8" id="KW-1185">Reference proteome</keyword>
<dbReference type="CDD" id="cd02440">
    <property type="entry name" value="AdoMet_MTases"/>
    <property type="match status" value="1"/>
</dbReference>
<keyword evidence="5" id="KW-0949">S-adenosyl-L-methionine</keyword>
<evidence type="ECO:0000256" key="5">
    <source>
        <dbReference type="ARBA" id="ARBA00022691"/>
    </source>
</evidence>
<dbReference type="Proteomes" id="UP001337723">
    <property type="component" value="Chromosome"/>
</dbReference>
<keyword evidence="2" id="KW-0698">rRNA processing</keyword>
<dbReference type="GO" id="GO:0003676">
    <property type="term" value="F:nucleic acid binding"/>
    <property type="evidence" value="ECO:0007669"/>
    <property type="project" value="InterPro"/>
</dbReference>
<dbReference type="PANTHER" id="PTHR47816:SF4">
    <property type="entry name" value="RIBOSOMAL RNA SMALL SUBUNIT METHYLTRANSFERASE C"/>
    <property type="match status" value="1"/>
</dbReference>
<evidence type="ECO:0000256" key="2">
    <source>
        <dbReference type="ARBA" id="ARBA00022552"/>
    </source>
</evidence>
<proteinExistence type="predicted"/>
<dbReference type="Gene3D" id="3.40.50.150">
    <property type="entry name" value="Vaccinia Virus protein VP39"/>
    <property type="match status" value="2"/>
</dbReference>
<evidence type="ECO:0000313" key="7">
    <source>
        <dbReference type="EMBL" id="BDW86771.1"/>
    </source>
</evidence>
<evidence type="ECO:0000256" key="3">
    <source>
        <dbReference type="ARBA" id="ARBA00022603"/>
    </source>
</evidence>
<name>A0AA48HVC1_9RHOB</name>
<dbReference type="PANTHER" id="PTHR47816">
    <property type="entry name" value="RIBOSOMAL RNA SMALL SUBUNIT METHYLTRANSFERASE C"/>
    <property type="match status" value="1"/>
</dbReference>
<dbReference type="InterPro" id="IPR029063">
    <property type="entry name" value="SAM-dependent_MTases_sf"/>
</dbReference>
<dbReference type="GO" id="GO:0032259">
    <property type="term" value="P:methylation"/>
    <property type="evidence" value="ECO:0007669"/>
    <property type="project" value="UniProtKB-KW"/>
</dbReference>
<protein>
    <submittedName>
        <fullName evidence="7">MFS transporter</fullName>
    </submittedName>
</protein>
<dbReference type="GO" id="GO:0006364">
    <property type="term" value="P:rRNA processing"/>
    <property type="evidence" value="ECO:0007669"/>
    <property type="project" value="UniProtKB-KW"/>
</dbReference>
<dbReference type="EMBL" id="AP027266">
    <property type="protein sequence ID" value="BDW86771.1"/>
    <property type="molecule type" value="Genomic_DNA"/>
</dbReference>
<dbReference type="PROSITE" id="PS00092">
    <property type="entry name" value="N6_MTASE"/>
    <property type="match status" value="1"/>
</dbReference>
<dbReference type="InterPro" id="IPR046977">
    <property type="entry name" value="RsmC/RlmG"/>
</dbReference>
<dbReference type="Pfam" id="PF05175">
    <property type="entry name" value="MTS"/>
    <property type="match status" value="1"/>
</dbReference>
<accession>A0AA48HVC1</accession>
<organism evidence="7 8">
    <name type="scientific">Roseicyclus marinus</name>
    <dbReference type="NCBI Taxonomy" id="2161673"/>
    <lineage>
        <taxon>Bacteria</taxon>
        <taxon>Pseudomonadati</taxon>
        <taxon>Pseudomonadota</taxon>
        <taxon>Alphaproteobacteria</taxon>
        <taxon>Rhodobacterales</taxon>
        <taxon>Roseobacteraceae</taxon>
        <taxon>Roseicyclus</taxon>
    </lineage>
</organism>
<dbReference type="InterPro" id="IPR007848">
    <property type="entry name" value="Small_mtfrase_dom"/>
</dbReference>
<reference evidence="7 8" key="1">
    <citation type="submission" date="2023-01" db="EMBL/GenBank/DDBJ databases">
        <title>Complete genome sequence of Roseicyclus marinus strain Dej080120_10.</title>
        <authorList>
            <person name="Ueki S."/>
            <person name="Maruyama F."/>
        </authorList>
    </citation>
    <scope>NUCLEOTIDE SEQUENCE [LARGE SCALE GENOMIC DNA]</scope>
    <source>
        <strain evidence="7 8">Dej080120_10</strain>
    </source>
</reference>
<dbReference type="GO" id="GO:0008757">
    <property type="term" value="F:S-adenosylmethionine-dependent methyltransferase activity"/>
    <property type="evidence" value="ECO:0007669"/>
    <property type="project" value="InterPro"/>
</dbReference>
<keyword evidence="1" id="KW-0963">Cytoplasm</keyword>
<dbReference type="KEGG" id="rmai:MACH21_29480"/>